<name>H0E0X8_9ACTN</name>
<feature type="compositionally biased region" description="Low complexity" evidence="1">
    <location>
        <begin position="11"/>
        <end position="28"/>
    </location>
</feature>
<dbReference type="RefSeq" id="WP_007570393.1">
    <property type="nucleotide sequence ID" value="NZ_AGUD01000013.1"/>
</dbReference>
<evidence type="ECO:0000313" key="3">
    <source>
        <dbReference type="EMBL" id="EHN12668.1"/>
    </source>
</evidence>
<sequence>MAAEEPPAPIDEPAGAPTPTVPATPDGDAANGLAGRRFWRFASLLAAVGVALALVLGAAFLSIGHSPRARHLPVAVVGPPAAAQALEQRSAGALRVRPVASTGEAARLIAQRRIYGAIVPSQGGGVRRLIIASAASNQVANFLRGSLGAATPDGAPRIKDVAPLPKDDAGGASIALLLQVITLGGSIGVLGLGRLVPGFRADLRRGVLPWTFLVLYALLFGFVITGVAAAFGVGSGADYLTRVGAVSLISLAVTASTAGLVSIIGSAGAGITSLLYFVLGSQISGGGSAPEFLPSFWHHLGQNLPTGAGVSLLRDVLYFPDASTAFPIRVLVLYAAIGALLLTLVNLRYARDRRTSAAGLP</sequence>
<keyword evidence="2" id="KW-0472">Membrane</keyword>
<dbReference type="EMBL" id="AGUD01000013">
    <property type="protein sequence ID" value="EHN12668.1"/>
    <property type="molecule type" value="Genomic_DNA"/>
</dbReference>
<feature type="transmembrane region" description="Helical" evidence="2">
    <location>
        <begin position="213"/>
        <end position="233"/>
    </location>
</feature>
<proteinExistence type="predicted"/>
<evidence type="ECO:0000256" key="2">
    <source>
        <dbReference type="SAM" id="Phobius"/>
    </source>
</evidence>
<feature type="transmembrane region" description="Helical" evidence="2">
    <location>
        <begin position="326"/>
        <end position="347"/>
    </location>
</feature>
<feature type="transmembrane region" description="Helical" evidence="2">
    <location>
        <begin position="245"/>
        <end position="278"/>
    </location>
</feature>
<feature type="transmembrane region" description="Helical" evidence="2">
    <location>
        <begin position="41"/>
        <end position="63"/>
    </location>
</feature>
<feature type="region of interest" description="Disordered" evidence="1">
    <location>
        <begin position="1"/>
        <end position="28"/>
    </location>
</feature>
<evidence type="ECO:0000256" key="1">
    <source>
        <dbReference type="SAM" id="MobiDB-lite"/>
    </source>
</evidence>
<accession>H0E0X8</accession>
<reference evidence="3 4" key="1">
    <citation type="journal article" date="2013" name="Biodegradation">
        <title>Quantitative proteomic analysis of ibuprofen-degrading Patulibacter sp. strain I11.</title>
        <authorList>
            <person name="Almeida B."/>
            <person name="Kjeldal H."/>
            <person name="Lolas I."/>
            <person name="Knudsen A.D."/>
            <person name="Carvalho G."/>
            <person name="Nielsen K.L."/>
            <person name="Barreto Crespo M.T."/>
            <person name="Stensballe A."/>
            <person name="Nielsen J.L."/>
        </authorList>
    </citation>
    <scope>NUCLEOTIDE SEQUENCE [LARGE SCALE GENOMIC DNA]</scope>
    <source>
        <strain evidence="3 4">I11</strain>
    </source>
</reference>
<keyword evidence="2" id="KW-0812">Transmembrane</keyword>
<feature type="compositionally biased region" description="Pro residues" evidence="1">
    <location>
        <begin position="1"/>
        <end position="10"/>
    </location>
</feature>
<keyword evidence="2" id="KW-1133">Transmembrane helix</keyword>
<keyword evidence="4" id="KW-1185">Reference proteome</keyword>
<dbReference type="AlphaFoldDB" id="H0E0X8"/>
<evidence type="ECO:0000313" key="4">
    <source>
        <dbReference type="Proteomes" id="UP000005143"/>
    </source>
</evidence>
<gene>
    <name evidence="3" type="ORF">PAI11_04360</name>
</gene>
<protein>
    <submittedName>
        <fullName evidence="3">Putativemembrane protein</fullName>
    </submittedName>
</protein>
<feature type="transmembrane region" description="Helical" evidence="2">
    <location>
        <begin position="174"/>
        <end position="193"/>
    </location>
</feature>
<comment type="caution">
    <text evidence="3">The sequence shown here is derived from an EMBL/GenBank/DDBJ whole genome shotgun (WGS) entry which is preliminary data.</text>
</comment>
<dbReference type="OrthoDB" id="3288304at2"/>
<dbReference type="Proteomes" id="UP000005143">
    <property type="component" value="Unassembled WGS sequence"/>
</dbReference>
<organism evidence="3 4">
    <name type="scientific">Patulibacter medicamentivorans</name>
    <dbReference type="NCBI Taxonomy" id="1097667"/>
    <lineage>
        <taxon>Bacteria</taxon>
        <taxon>Bacillati</taxon>
        <taxon>Actinomycetota</taxon>
        <taxon>Thermoleophilia</taxon>
        <taxon>Solirubrobacterales</taxon>
        <taxon>Patulibacteraceae</taxon>
        <taxon>Patulibacter</taxon>
    </lineage>
</organism>